<dbReference type="AlphaFoldDB" id="A0A6J4UXH5"/>
<proteinExistence type="predicted"/>
<gene>
    <name evidence="2" type="ORF">AVDCRST_MAG19-1780</name>
</gene>
<feature type="non-terminal residue" evidence="2">
    <location>
        <position position="1"/>
    </location>
</feature>
<feature type="region of interest" description="Disordered" evidence="1">
    <location>
        <begin position="1"/>
        <end position="42"/>
    </location>
</feature>
<feature type="non-terminal residue" evidence="2">
    <location>
        <position position="42"/>
    </location>
</feature>
<protein>
    <submittedName>
        <fullName evidence="2">Uncharacterized protein</fullName>
    </submittedName>
</protein>
<evidence type="ECO:0000313" key="2">
    <source>
        <dbReference type="EMBL" id="CAA9560841.1"/>
    </source>
</evidence>
<dbReference type="EMBL" id="CADCWL010000075">
    <property type="protein sequence ID" value="CAA9560841.1"/>
    <property type="molecule type" value="Genomic_DNA"/>
</dbReference>
<accession>A0A6J4UXH5</accession>
<organism evidence="2">
    <name type="scientific">uncultured Thermomicrobiales bacterium</name>
    <dbReference type="NCBI Taxonomy" id="1645740"/>
    <lineage>
        <taxon>Bacteria</taxon>
        <taxon>Pseudomonadati</taxon>
        <taxon>Thermomicrobiota</taxon>
        <taxon>Thermomicrobia</taxon>
        <taxon>Thermomicrobiales</taxon>
        <taxon>environmental samples</taxon>
    </lineage>
</organism>
<reference evidence="2" key="1">
    <citation type="submission" date="2020-02" db="EMBL/GenBank/DDBJ databases">
        <authorList>
            <person name="Meier V. D."/>
        </authorList>
    </citation>
    <scope>NUCLEOTIDE SEQUENCE</scope>
    <source>
        <strain evidence="2">AVDCRST_MAG19</strain>
    </source>
</reference>
<sequence length="42" mass="4660">GRARRVDPTQLRPGGGGVRGAPVRRARRETARSRPARLLRRA</sequence>
<evidence type="ECO:0000256" key="1">
    <source>
        <dbReference type="SAM" id="MobiDB-lite"/>
    </source>
</evidence>
<name>A0A6J4UXH5_9BACT</name>